<protein>
    <submittedName>
        <fullName evidence="1">Uncharacterized protein</fullName>
    </submittedName>
</protein>
<name>A0AC59ZFA1_RANTA</name>
<dbReference type="EMBL" id="OX596112">
    <property type="protein sequence ID" value="CAN0386409.1"/>
    <property type="molecule type" value="Genomic_DNA"/>
</dbReference>
<sequence length="297" mass="31625">MLTLLSGGGAEQRPEDCASRYNGVSMSRQAPPLHGHTRGLHRPWLSLGHLCPELHRDPESLLVRSGNRTTQGNTNRLWLGQLPPGPSEGFRAAQGGAEWSRRQERGGRCAYEGLGKCVWLSHCPSFSRLPDTSALGQILGQRLAGLPPSHGARAAKQAGSSHWFLDHGQSRCPTQIYDALNLAGASQTAEVALALDQKPPVAGEVERLGQEPAGGQALSACSALAPHKGSLWRALLVPPSGPPGFPRALCRVWAPPSPSVTTSGHSSLGDCPRLQELLHLQSQKYLEVSTPNTALGQ</sequence>
<evidence type="ECO:0000313" key="1">
    <source>
        <dbReference type="EMBL" id="CAN0386409.1"/>
    </source>
</evidence>
<organism evidence="1 2">
    <name type="scientific">Rangifer tarandus platyrhynchus</name>
    <name type="common">Svalbard reindeer</name>
    <dbReference type="NCBI Taxonomy" id="3082113"/>
    <lineage>
        <taxon>Eukaryota</taxon>
        <taxon>Metazoa</taxon>
        <taxon>Chordata</taxon>
        <taxon>Craniata</taxon>
        <taxon>Vertebrata</taxon>
        <taxon>Euteleostomi</taxon>
        <taxon>Mammalia</taxon>
        <taxon>Eutheria</taxon>
        <taxon>Laurasiatheria</taxon>
        <taxon>Artiodactyla</taxon>
        <taxon>Ruminantia</taxon>
        <taxon>Pecora</taxon>
        <taxon>Cervidae</taxon>
        <taxon>Odocoileinae</taxon>
        <taxon>Rangifer</taxon>
    </lineage>
</organism>
<dbReference type="Proteomes" id="UP001162501">
    <property type="component" value="Chromosome 28"/>
</dbReference>
<accession>A0AC59ZFA1</accession>
<gene>
    <name evidence="1" type="ORF">MRATA1EN22A_LOCUS17208</name>
</gene>
<proteinExistence type="predicted"/>
<reference evidence="1" key="2">
    <citation type="submission" date="2025-03" db="EMBL/GenBank/DDBJ databases">
        <authorList>
            <consortium name="ELIXIR-Norway"/>
            <consortium name="Elixir Norway"/>
        </authorList>
    </citation>
    <scope>NUCLEOTIDE SEQUENCE</scope>
</reference>
<reference evidence="1" key="1">
    <citation type="submission" date="2023-05" db="EMBL/GenBank/DDBJ databases">
        <authorList>
            <consortium name="ELIXIR-Norway"/>
        </authorList>
    </citation>
    <scope>NUCLEOTIDE SEQUENCE</scope>
</reference>
<evidence type="ECO:0000313" key="2">
    <source>
        <dbReference type="Proteomes" id="UP001162501"/>
    </source>
</evidence>